<organism evidence="2 3">
    <name type="scientific">Salinibacter ruber</name>
    <dbReference type="NCBI Taxonomy" id="146919"/>
    <lineage>
        <taxon>Bacteria</taxon>
        <taxon>Pseudomonadati</taxon>
        <taxon>Rhodothermota</taxon>
        <taxon>Rhodothermia</taxon>
        <taxon>Rhodothermales</taxon>
        <taxon>Salinibacteraceae</taxon>
        <taxon>Salinibacter</taxon>
    </lineage>
</organism>
<accession>A0A9X2R7R5</accession>
<evidence type="ECO:0000313" key="2">
    <source>
        <dbReference type="EMBL" id="MCS3865882.1"/>
    </source>
</evidence>
<keyword evidence="1" id="KW-0812">Transmembrane</keyword>
<protein>
    <submittedName>
        <fullName evidence="2">Uncharacterized protein</fullName>
    </submittedName>
</protein>
<reference evidence="2" key="1">
    <citation type="submission" date="2022-08" db="EMBL/GenBank/DDBJ databases">
        <title>Genomic Encyclopedia of Type Strains, Phase V (KMG-V): Genome sequencing to study the core and pangenomes of soil and plant-associated prokaryotes.</title>
        <authorList>
            <person name="Whitman W."/>
        </authorList>
    </citation>
    <scope>NUCLEOTIDE SEQUENCE</scope>
    <source>
        <strain evidence="2">SP2016B</strain>
    </source>
</reference>
<proteinExistence type="predicted"/>
<dbReference type="RefSeq" id="WP_259083810.1">
    <property type="nucleotide sequence ID" value="NZ_JANTYZ010000007.1"/>
</dbReference>
<dbReference type="AlphaFoldDB" id="A0A9X2R7R5"/>
<name>A0A9X2R7R5_9BACT</name>
<comment type="caution">
    <text evidence="2">The sequence shown here is derived from an EMBL/GenBank/DDBJ whole genome shotgun (WGS) entry which is preliminary data.</text>
</comment>
<dbReference type="Proteomes" id="UP001155034">
    <property type="component" value="Unassembled WGS sequence"/>
</dbReference>
<feature type="transmembrane region" description="Helical" evidence="1">
    <location>
        <begin position="31"/>
        <end position="51"/>
    </location>
</feature>
<keyword evidence="1" id="KW-1133">Transmembrane helix</keyword>
<keyword evidence="1" id="KW-0472">Membrane</keyword>
<gene>
    <name evidence="2" type="ORF">GGP82_002446</name>
</gene>
<evidence type="ECO:0000313" key="3">
    <source>
        <dbReference type="Proteomes" id="UP001155034"/>
    </source>
</evidence>
<sequence length="52" mass="5384">MALMTVGAITLERALHPGTDWLAVVEEDPKAVALLWGAALISFALVAAVAIP</sequence>
<evidence type="ECO:0000256" key="1">
    <source>
        <dbReference type="SAM" id="Phobius"/>
    </source>
</evidence>
<dbReference type="EMBL" id="JANTYZ010000007">
    <property type="protein sequence ID" value="MCS3865882.1"/>
    <property type="molecule type" value="Genomic_DNA"/>
</dbReference>